<evidence type="ECO:0000313" key="2">
    <source>
        <dbReference type="Proteomes" id="UP000887013"/>
    </source>
</evidence>
<dbReference type="Proteomes" id="UP000887013">
    <property type="component" value="Unassembled WGS sequence"/>
</dbReference>
<dbReference type="PANTHER" id="PTHR22955">
    <property type="entry name" value="RETROTRANSPOSON"/>
    <property type="match status" value="1"/>
</dbReference>
<name>A0A8X6TQ94_NEPPI</name>
<keyword evidence="1" id="KW-0808">Transferase</keyword>
<protein>
    <submittedName>
        <fullName evidence="1">Putative RNA-directed DNA polymerase from transposon X-element</fullName>
    </submittedName>
</protein>
<sequence length="153" mass="18029">MKQALKLPYIKTYFLTDSSTVLTWITRRDQWSVFVTNRISEIRKLTTLDDWLHISTDQNPADSLSRGCGPKQLQNWKRWQGPAWLQNPKEQWRKSAVNIDEKEVEIEKQKSVISANNTELVSISLQLARRFSRFSKMIRVMAWVLCFQPKSKD</sequence>
<dbReference type="GO" id="GO:0003964">
    <property type="term" value="F:RNA-directed DNA polymerase activity"/>
    <property type="evidence" value="ECO:0007669"/>
    <property type="project" value="UniProtKB-KW"/>
</dbReference>
<keyword evidence="1" id="KW-0548">Nucleotidyltransferase</keyword>
<proteinExistence type="predicted"/>
<organism evidence="1 2">
    <name type="scientific">Nephila pilipes</name>
    <name type="common">Giant wood spider</name>
    <name type="synonym">Nephila maculata</name>
    <dbReference type="NCBI Taxonomy" id="299642"/>
    <lineage>
        <taxon>Eukaryota</taxon>
        <taxon>Metazoa</taxon>
        <taxon>Ecdysozoa</taxon>
        <taxon>Arthropoda</taxon>
        <taxon>Chelicerata</taxon>
        <taxon>Arachnida</taxon>
        <taxon>Araneae</taxon>
        <taxon>Araneomorphae</taxon>
        <taxon>Entelegynae</taxon>
        <taxon>Araneoidea</taxon>
        <taxon>Nephilidae</taxon>
        <taxon>Nephila</taxon>
    </lineage>
</organism>
<reference evidence="1" key="1">
    <citation type="submission" date="2020-08" db="EMBL/GenBank/DDBJ databases">
        <title>Multicomponent nature underlies the extraordinary mechanical properties of spider dragline silk.</title>
        <authorList>
            <person name="Kono N."/>
            <person name="Nakamura H."/>
            <person name="Mori M."/>
            <person name="Yoshida Y."/>
            <person name="Ohtoshi R."/>
            <person name="Malay A.D."/>
            <person name="Moran D.A.P."/>
            <person name="Tomita M."/>
            <person name="Numata K."/>
            <person name="Arakawa K."/>
        </authorList>
    </citation>
    <scope>NUCLEOTIDE SEQUENCE</scope>
</reference>
<dbReference type="EMBL" id="BMAW01061771">
    <property type="protein sequence ID" value="GFT32803.1"/>
    <property type="molecule type" value="Genomic_DNA"/>
</dbReference>
<keyword evidence="1" id="KW-0695">RNA-directed DNA polymerase</keyword>
<evidence type="ECO:0000313" key="1">
    <source>
        <dbReference type="EMBL" id="GFT32803.1"/>
    </source>
</evidence>
<keyword evidence="2" id="KW-1185">Reference proteome</keyword>
<dbReference type="PANTHER" id="PTHR22955:SF65">
    <property type="entry name" value="INTEGRASE CATALYTIC DOMAIN-CONTAINING PROTEIN"/>
    <property type="match status" value="1"/>
</dbReference>
<dbReference type="AlphaFoldDB" id="A0A8X6TQ94"/>
<comment type="caution">
    <text evidence="1">The sequence shown here is derived from an EMBL/GenBank/DDBJ whole genome shotgun (WGS) entry which is preliminary data.</text>
</comment>
<dbReference type="OrthoDB" id="5987340at2759"/>
<accession>A0A8X6TQ94</accession>
<gene>
    <name evidence="1" type="ORF">NPIL_537391</name>
</gene>